<dbReference type="PANTHER" id="PTHR23282:SF116">
    <property type="entry name" value="MAM DOMAIN-CONTAINING PROTEIN 2"/>
    <property type="match status" value="1"/>
</dbReference>
<dbReference type="InterPro" id="IPR013320">
    <property type="entry name" value="ConA-like_dom_sf"/>
</dbReference>
<proteinExistence type="predicted"/>
<dbReference type="OrthoDB" id="412155at2759"/>
<dbReference type="InterPro" id="IPR000998">
    <property type="entry name" value="MAM_dom"/>
</dbReference>
<keyword evidence="3" id="KW-1185">Reference proteome</keyword>
<accession>A0A3M7RZF8</accession>
<feature type="domain" description="MAM" evidence="1">
    <location>
        <begin position="885"/>
        <end position="909"/>
    </location>
</feature>
<organism evidence="2 3">
    <name type="scientific">Brachionus plicatilis</name>
    <name type="common">Marine rotifer</name>
    <name type="synonym">Brachionus muelleri</name>
    <dbReference type="NCBI Taxonomy" id="10195"/>
    <lineage>
        <taxon>Eukaryota</taxon>
        <taxon>Metazoa</taxon>
        <taxon>Spiralia</taxon>
        <taxon>Gnathifera</taxon>
        <taxon>Rotifera</taxon>
        <taxon>Eurotatoria</taxon>
        <taxon>Monogononta</taxon>
        <taxon>Pseudotrocha</taxon>
        <taxon>Ploima</taxon>
        <taxon>Brachionidae</taxon>
        <taxon>Brachionus</taxon>
    </lineage>
</organism>
<feature type="domain" description="MAM" evidence="1">
    <location>
        <begin position="378"/>
        <end position="540"/>
    </location>
</feature>
<feature type="non-terminal residue" evidence="2">
    <location>
        <position position="1"/>
    </location>
</feature>
<dbReference type="EMBL" id="REGN01002329">
    <property type="protein sequence ID" value="RNA28819.1"/>
    <property type="molecule type" value="Genomic_DNA"/>
</dbReference>
<dbReference type="CDD" id="cd06263">
    <property type="entry name" value="MAM"/>
    <property type="match status" value="5"/>
</dbReference>
<sequence>DYSIVFEAVVGYNPSNGLVALDDIILKNRSCSHSGNICDFDDKDLCNWINVNGTDEFDWRLENGATSSSSTGPSLDHTLSNIKGYYIYIESSSPAKEGWKAHLLSEPMMINGDGCVLFWYHMYGKTIGTLNVYLISETNKDLLWTLSGEIGQSWNHGLAPFKSNVKYQIMFEGIVGSSFTGDIALDDLEIRRESCQVQPATAQPQIQSLTFATCDFEDDLCLWQNEVIGTKFNWTLHKGSTSSSSTGPDDGALSTKGYVYIETSTTVLNDRARLISPVISRPTSEGYCLSFYYHMWGVDIGKLIISLVRNNQNKTETTIFEQKGPQLNKWLLKSIKFDPDEVNYDFRLAIDGISGRSYQGDIGIDEISLSIGHCPPSKICDFEEGYCNWVNDTTGDFNWERGRGATSSIGTGPSFDHTTLSQNGHYVFIETSYPQLTGQKARLISPTYPRTNQNGDCFKFWYHLYGSSIGSLNIWLRQNNILSKNLWSRSSDFGNKWRFGHVTVVSDTDFQIVLEGVVGRSFAGDIAVDDIEIANDACFNEASCDFEDEFCGYHNTKEGDDFDWYRAKGRIYYSTGPSVDHTTNTVEGYYAYINTESSMKKGEKAWLVSETILSPNSGCLSWYMHLYGRDIGYLRVYQRVQNKNATLLWSTSGERGNFWTLGQVTVPNSNFYFDLIFEATKEDGIFGNIGLDDIEFVNGGTCEYFNSTTTAKPTTTIAKPFSFYCGFETNFCDWIPDTSSDAKWLRKNGQNSIFGQAPLNDVTLQNSYGYYAYIDSNYNGRLSTAVLRSPDLNYAQDTCLEFWYQLNGPINSGLTVALRSSSTKLELWKRLGNVADIWSHAYVRVPSNLTVNKWIEFEGDMANIYDGYVAIDEVKLIIGDCPATQFCDFETEDICGYQQDVNADFKWSRNKPIWSISKNQGNQWRTTSVTISENEDFEASFE</sequence>
<feature type="domain" description="MAM" evidence="1">
    <location>
        <begin position="723"/>
        <end position="883"/>
    </location>
</feature>
<reference evidence="2 3" key="1">
    <citation type="journal article" date="2018" name="Sci. Rep.">
        <title>Genomic signatures of local adaptation to the degree of environmental predictability in rotifers.</title>
        <authorList>
            <person name="Franch-Gras L."/>
            <person name="Hahn C."/>
            <person name="Garcia-Roger E.M."/>
            <person name="Carmona M.J."/>
            <person name="Serra M."/>
            <person name="Gomez A."/>
        </authorList>
    </citation>
    <scope>NUCLEOTIDE SEQUENCE [LARGE SCALE GENOMIC DNA]</scope>
    <source>
        <strain evidence="2">HYR1</strain>
    </source>
</reference>
<dbReference type="Gene3D" id="2.60.120.200">
    <property type="match status" value="5"/>
</dbReference>
<comment type="caution">
    <text evidence="2">The sequence shown here is derived from an EMBL/GenBank/DDBJ whole genome shotgun (WGS) entry which is preliminary data.</text>
</comment>
<dbReference type="PANTHER" id="PTHR23282">
    <property type="entry name" value="APICAL ENDOSOMAL GLYCOPROTEIN PRECURSOR"/>
    <property type="match status" value="1"/>
</dbReference>
<keyword evidence="2" id="KW-0675">Receptor</keyword>
<dbReference type="AlphaFoldDB" id="A0A3M7RZF8"/>
<dbReference type="PROSITE" id="PS50060">
    <property type="entry name" value="MAM_2"/>
    <property type="match status" value="7"/>
</dbReference>
<dbReference type="Proteomes" id="UP000276133">
    <property type="component" value="Unassembled WGS sequence"/>
</dbReference>
<evidence type="ECO:0000259" key="1">
    <source>
        <dbReference type="PROSITE" id="PS50060"/>
    </source>
</evidence>
<dbReference type="InterPro" id="IPR051560">
    <property type="entry name" value="MAM_domain-containing"/>
</dbReference>
<feature type="domain" description="MAM" evidence="1">
    <location>
        <begin position="36"/>
        <end position="197"/>
    </location>
</feature>
<dbReference type="SMART" id="SM00137">
    <property type="entry name" value="MAM"/>
    <property type="match status" value="5"/>
</dbReference>
<evidence type="ECO:0000313" key="2">
    <source>
        <dbReference type="EMBL" id="RNA28819.1"/>
    </source>
</evidence>
<evidence type="ECO:0000313" key="3">
    <source>
        <dbReference type="Proteomes" id="UP000276133"/>
    </source>
</evidence>
<name>A0A3M7RZF8_BRAPC</name>
<protein>
    <submittedName>
        <fullName evidence="2">MAM and LDL-receptor class A domain-containing 2-like</fullName>
    </submittedName>
</protein>
<feature type="domain" description="MAM" evidence="1">
    <location>
        <begin position="212"/>
        <end position="376"/>
    </location>
</feature>
<feature type="domain" description="MAM" evidence="1">
    <location>
        <begin position="1"/>
        <end position="33"/>
    </location>
</feature>
<dbReference type="SUPFAM" id="SSF49899">
    <property type="entry name" value="Concanavalin A-like lectins/glucanases"/>
    <property type="match status" value="5"/>
</dbReference>
<feature type="domain" description="MAM" evidence="1">
    <location>
        <begin position="542"/>
        <end position="704"/>
    </location>
</feature>
<dbReference type="Pfam" id="PF00629">
    <property type="entry name" value="MAM"/>
    <property type="match status" value="5"/>
</dbReference>
<gene>
    <name evidence="2" type="ORF">BpHYR1_005280</name>
</gene>
<dbReference type="PROSITE" id="PS00740">
    <property type="entry name" value="MAM_1"/>
    <property type="match status" value="1"/>
</dbReference>
<dbReference type="GO" id="GO:0016020">
    <property type="term" value="C:membrane"/>
    <property type="evidence" value="ECO:0007669"/>
    <property type="project" value="InterPro"/>
</dbReference>
<dbReference type="PRINTS" id="PR00020">
    <property type="entry name" value="MAMDOMAIN"/>
</dbReference>
<dbReference type="STRING" id="10195.A0A3M7RZF8"/>